<sequence>CIICQTDRPGEPLRKAKEDSIEKAIKATEQRRDEEVRARFVSHDADTGIHWHSTCYASYTSDQNIRYKTPSDSLQHTSRQKEVDVMSSRTFRSAMAPVDWSRCFICRNKTHKKNRDLINLCTFEACESIRIAAERKGDSSMLHILNGVNGDLIAAEAKYHKNCFATYVSKKTTLSLPNGEALDSPHERAFQDLVFDLAAGIEQGRAYDMMSLLSKYQEILTQKGADSPESYTTQNLKIRLQKHFSTSIVFHQPADRSKSELVYASTVNIQDVLNAWAVFQSPENGNVSVNNGNETPQSSEIRRVASLIKQEIKKCTGINTKPLNTQDVSMETARQLIPDSLYLLIKQLVVSDKRARPSNALNQSTAIEDERQILSIAQDIIHCNSKGRVKLPKHTSLAICVHHLTTSKRLIELLNRMGHCFGTVIPTVIKAGSFVQIAADNNDLNEETIDGKNTTHATTMVIYQNRTFGPDPPPNPVEQRPKRRSLQATGTVYDIEQCSVRGRRPAVTDHVGSVDMKWYDDLNNETGTARKADFIWTLLRLCPKKFGEAVVADVFEKQSIPSWAGFNAILYPEMPVFSNVVVRMGGFHVVLNFLSLLGKKFADSGLDDLLIESGVYAAGSTSALMKGKSYNRGIRAHKLCLEVFFRLITAAMLPQFFAMDRQNYARYLPVYLADMQKLELTHPEVYKEFAEGNHSISRSGQPFSQVSTDMALEQSINADSKSSGGVIGISQSPSALERWFLTIHERASITSALKAMFGLQDGEQASHKEAAPRRVRRDEEDVKKMISCFSSGLMTNPFNLDSDALLNIATGVVLPEDVAQTLVHSTEKGRQQMKAFVEQRINSNAVGFWEPIPNMKIKTFSSANKKIHVKSSDKLVTVNADRDLFGRLLIVSNTRQISLKDVLSFELSPVPYSLANADGSLRKGTKSVLCSLLEKDVNVVQQLTALPNPTVVIIDGMAIIQMSKSAGTSTFGDLSEKYYNIFTAPLFSNNCVQVHVVFDQYWENSIKEGERERRGASVGLEVRIGGPTTPVPRQWGKYISNPKNKVNLCDFLSAALCRLGENQLPPQKELVIGGGFRDGEKAVTVTRGQCREVQALRSNHEEADTRMILHAKYAARTDRRLVIQSPDTDVLILSVSHFRSLGCPELWFRTGLKDRQRMIPVHDIAHALGEKLCRSLPGFHAITGCDSTSVLAGIGKKKAWDSFCRSTDHQDSVSHLGEEQELNVTTAGKCEAFVCSLYTTSKKASTVDELRYFMFCQKKQKNEMLPPTSDCLLQHLKRSNYQAFVWRHALEAMQDLESPEGHGWVRDEKHLLPLLMTKAPAPESLLELTTCKCKTSSCLRNCSCKNTGLSCTEGCYCMADDEVCKNPHGVTCISDSEESDEE</sequence>
<evidence type="ECO:0000313" key="2">
    <source>
        <dbReference type="EMBL" id="CAH3160287.1"/>
    </source>
</evidence>
<dbReference type="Proteomes" id="UP001159427">
    <property type="component" value="Unassembled WGS sequence"/>
</dbReference>
<comment type="caution">
    <text evidence="2">The sequence shown here is derived from an EMBL/GenBank/DDBJ whole genome shotgun (WGS) entry which is preliminary data.</text>
</comment>
<proteinExistence type="predicted"/>
<name>A0ABN8Q9X8_9CNID</name>
<keyword evidence="3" id="KW-1185">Reference proteome</keyword>
<evidence type="ECO:0008006" key="4">
    <source>
        <dbReference type="Google" id="ProtNLM"/>
    </source>
</evidence>
<organism evidence="2 3">
    <name type="scientific">Porites evermanni</name>
    <dbReference type="NCBI Taxonomy" id="104178"/>
    <lineage>
        <taxon>Eukaryota</taxon>
        <taxon>Metazoa</taxon>
        <taxon>Cnidaria</taxon>
        <taxon>Anthozoa</taxon>
        <taxon>Hexacorallia</taxon>
        <taxon>Scleractinia</taxon>
        <taxon>Fungiina</taxon>
        <taxon>Poritidae</taxon>
        <taxon>Porites</taxon>
    </lineage>
</organism>
<protein>
    <recommendedName>
        <fullName evidence="4">Tesmin/TSO1-like CXC domain-containing protein</fullName>
    </recommendedName>
</protein>
<accession>A0ABN8Q9X8</accession>
<feature type="region of interest" description="Disordered" evidence="1">
    <location>
        <begin position="466"/>
        <end position="485"/>
    </location>
</feature>
<reference evidence="2 3" key="1">
    <citation type="submission" date="2022-05" db="EMBL/GenBank/DDBJ databases">
        <authorList>
            <consortium name="Genoscope - CEA"/>
            <person name="William W."/>
        </authorList>
    </citation>
    <scope>NUCLEOTIDE SEQUENCE [LARGE SCALE GENOMIC DNA]</scope>
</reference>
<dbReference type="EMBL" id="CALNXI010001211">
    <property type="protein sequence ID" value="CAH3160287.1"/>
    <property type="molecule type" value="Genomic_DNA"/>
</dbReference>
<evidence type="ECO:0000313" key="3">
    <source>
        <dbReference type="Proteomes" id="UP001159427"/>
    </source>
</evidence>
<feature type="non-terminal residue" evidence="2">
    <location>
        <position position="1"/>
    </location>
</feature>
<evidence type="ECO:0000256" key="1">
    <source>
        <dbReference type="SAM" id="MobiDB-lite"/>
    </source>
</evidence>
<dbReference type="PANTHER" id="PTHR46704:SF1">
    <property type="entry name" value="TELOMERE LENGTH REGULATION PROTEIN TEL2 HOMOLOG"/>
    <property type="match status" value="1"/>
</dbReference>
<dbReference type="PANTHER" id="PTHR46704">
    <property type="entry name" value="CXC DOMAIN-CONTAINING PROTEIN-RELATED"/>
    <property type="match status" value="1"/>
</dbReference>
<gene>
    <name evidence="2" type="ORF">PEVE_00003565</name>
</gene>